<evidence type="ECO:0000313" key="3">
    <source>
        <dbReference type="Proteomes" id="UP001305647"/>
    </source>
</evidence>
<dbReference type="AlphaFoldDB" id="A0AAN6Q4E5"/>
<keyword evidence="3" id="KW-1185">Reference proteome</keyword>
<feature type="signal peptide" evidence="1">
    <location>
        <begin position="1"/>
        <end position="19"/>
    </location>
</feature>
<feature type="chain" id="PRO_5042897553" evidence="1">
    <location>
        <begin position="20"/>
        <end position="213"/>
    </location>
</feature>
<evidence type="ECO:0000313" key="2">
    <source>
        <dbReference type="EMBL" id="KAK4103380.1"/>
    </source>
</evidence>
<keyword evidence="1" id="KW-0732">Signal</keyword>
<protein>
    <submittedName>
        <fullName evidence="2">Uncharacterized protein</fullName>
    </submittedName>
</protein>
<evidence type="ECO:0000256" key="1">
    <source>
        <dbReference type="SAM" id="SignalP"/>
    </source>
</evidence>
<comment type="caution">
    <text evidence="2">The sequence shown here is derived from an EMBL/GenBank/DDBJ whole genome shotgun (WGS) entry which is preliminary data.</text>
</comment>
<sequence length="213" mass="24032">MKLTHLLPLASLWPSLAAADYFFRLSGSTKFPAINNQRLRNNASTTPGVTLAPYNPDDHFSRAAVANPDDPYTPLFVVPTNPHPPPVPGYYGLTSRDVDVPDALRLVYTYRPDDEAAEGRQFYYEEWKLQRAMGRCGPNGKLMLSYRPVTGGQWRWFAVKETNMLGFEKWVPWYIKRSPSNEAIMATWEYDTVEIDMVEAGPVNSEAPGGVEE</sequence>
<accession>A0AAN6Q4E5</accession>
<name>A0AAN6Q4E5_9PEZI</name>
<reference evidence="2" key="1">
    <citation type="journal article" date="2023" name="Mol. Phylogenet. Evol.">
        <title>Genome-scale phylogeny and comparative genomics of the fungal order Sordariales.</title>
        <authorList>
            <person name="Hensen N."/>
            <person name="Bonometti L."/>
            <person name="Westerberg I."/>
            <person name="Brannstrom I.O."/>
            <person name="Guillou S."/>
            <person name="Cros-Aarteil S."/>
            <person name="Calhoun S."/>
            <person name="Haridas S."/>
            <person name="Kuo A."/>
            <person name="Mondo S."/>
            <person name="Pangilinan J."/>
            <person name="Riley R."/>
            <person name="LaButti K."/>
            <person name="Andreopoulos B."/>
            <person name="Lipzen A."/>
            <person name="Chen C."/>
            <person name="Yan M."/>
            <person name="Daum C."/>
            <person name="Ng V."/>
            <person name="Clum A."/>
            <person name="Steindorff A."/>
            <person name="Ohm R.A."/>
            <person name="Martin F."/>
            <person name="Silar P."/>
            <person name="Natvig D.O."/>
            <person name="Lalanne C."/>
            <person name="Gautier V."/>
            <person name="Ament-Velasquez S.L."/>
            <person name="Kruys A."/>
            <person name="Hutchinson M.I."/>
            <person name="Powell A.J."/>
            <person name="Barry K."/>
            <person name="Miller A.N."/>
            <person name="Grigoriev I.V."/>
            <person name="Debuchy R."/>
            <person name="Gladieux P."/>
            <person name="Hiltunen Thoren M."/>
            <person name="Johannesson H."/>
        </authorList>
    </citation>
    <scope>NUCLEOTIDE SEQUENCE</scope>
    <source>
        <strain evidence="2">CBS 757.83</strain>
    </source>
</reference>
<dbReference type="EMBL" id="MU863629">
    <property type="protein sequence ID" value="KAK4103380.1"/>
    <property type="molecule type" value="Genomic_DNA"/>
</dbReference>
<organism evidence="2 3">
    <name type="scientific">Parathielavia hyrcaniae</name>
    <dbReference type="NCBI Taxonomy" id="113614"/>
    <lineage>
        <taxon>Eukaryota</taxon>
        <taxon>Fungi</taxon>
        <taxon>Dikarya</taxon>
        <taxon>Ascomycota</taxon>
        <taxon>Pezizomycotina</taxon>
        <taxon>Sordariomycetes</taxon>
        <taxon>Sordariomycetidae</taxon>
        <taxon>Sordariales</taxon>
        <taxon>Chaetomiaceae</taxon>
        <taxon>Parathielavia</taxon>
    </lineage>
</organism>
<proteinExistence type="predicted"/>
<dbReference type="Proteomes" id="UP001305647">
    <property type="component" value="Unassembled WGS sequence"/>
</dbReference>
<reference evidence="2" key="2">
    <citation type="submission" date="2023-05" db="EMBL/GenBank/DDBJ databases">
        <authorList>
            <consortium name="Lawrence Berkeley National Laboratory"/>
            <person name="Steindorff A."/>
            <person name="Hensen N."/>
            <person name="Bonometti L."/>
            <person name="Westerberg I."/>
            <person name="Brannstrom I.O."/>
            <person name="Guillou S."/>
            <person name="Cros-Aarteil S."/>
            <person name="Calhoun S."/>
            <person name="Haridas S."/>
            <person name="Kuo A."/>
            <person name="Mondo S."/>
            <person name="Pangilinan J."/>
            <person name="Riley R."/>
            <person name="Labutti K."/>
            <person name="Andreopoulos B."/>
            <person name="Lipzen A."/>
            <person name="Chen C."/>
            <person name="Yanf M."/>
            <person name="Daum C."/>
            <person name="Ng V."/>
            <person name="Clum A."/>
            <person name="Ohm R."/>
            <person name="Martin F."/>
            <person name="Silar P."/>
            <person name="Natvig D."/>
            <person name="Lalanne C."/>
            <person name="Gautier V."/>
            <person name="Ament-Velasquez S.L."/>
            <person name="Kruys A."/>
            <person name="Hutchinson M.I."/>
            <person name="Powell A.J."/>
            <person name="Barry K."/>
            <person name="Miller A.N."/>
            <person name="Grigoriev I.V."/>
            <person name="Debuchy R."/>
            <person name="Gladieux P."/>
            <person name="Thoren M.H."/>
            <person name="Johannesson H."/>
        </authorList>
    </citation>
    <scope>NUCLEOTIDE SEQUENCE</scope>
    <source>
        <strain evidence="2">CBS 757.83</strain>
    </source>
</reference>
<gene>
    <name evidence="2" type="ORF">N658DRAFT_494716</name>
</gene>